<proteinExistence type="predicted"/>
<name>A0A368PHZ4_SETIT</name>
<reference evidence="1" key="2">
    <citation type="submission" date="2015-07" db="EMBL/GenBank/DDBJ databases">
        <authorList>
            <person name="Noorani M."/>
        </authorList>
    </citation>
    <scope>NUCLEOTIDE SEQUENCE</scope>
    <source>
        <strain evidence="1">Yugu1</strain>
    </source>
</reference>
<accession>A0A368PHZ4</accession>
<dbReference type="AlphaFoldDB" id="A0A368PHZ4"/>
<gene>
    <name evidence="1" type="ORF">SETIT_1G082200v2</name>
</gene>
<organism evidence="1">
    <name type="scientific">Setaria italica</name>
    <name type="common">Foxtail millet</name>
    <name type="synonym">Panicum italicum</name>
    <dbReference type="NCBI Taxonomy" id="4555"/>
    <lineage>
        <taxon>Eukaryota</taxon>
        <taxon>Viridiplantae</taxon>
        <taxon>Streptophyta</taxon>
        <taxon>Embryophyta</taxon>
        <taxon>Tracheophyta</taxon>
        <taxon>Spermatophyta</taxon>
        <taxon>Magnoliopsida</taxon>
        <taxon>Liliopsida</taxon>
        <taxon>Poales</taxon>
        <taxon>Poaceae</taxon>
        <taxon>PACMAD clade</taxon>
        <taxon>Panicoideae</taxon>
        <taxon>Panicodae</taxon>
        <taxon>Paniceae</taxon>
        <taxon>Cenchrinae</taxon>
        <taxon>Setaria</taxon>
    </lineage>
</organism>
<dbReference type="EMBL" id="CM003528">
    <property type="protein sequence ID" value="RCV05411.1"/>
    <property type="molecule type" value="Genomic_DNA"/>
</dbReference>
<protein>
    <submittedName>
        <fullName evidence="1">Uncharacterized protein</fullName>
    </submittedName>
</protein>
<reference evidence="1" key="1">
    <citation type="journal article" date="2012" name="Nat. Biotechnol.">
        <title>Reference genome sequence of the model plant Setaria.</title>
        <authorList>
            <person name="Bennetzen J.L."/>
            <person name="Schmutz J."/>
            <person name="Wang H."/>
            <person name="Percifield R."/>
            <person name="Hawkins J."/>
            <person name="Pontaroli A.C."/>
            <person name="Estep M."/>
            <person name="Feng L."/>
            <person name="Vaughn J.N."/>
            <person name="Grimwood J."/>
            <person name="Jenkins J."/>
            <person name="Barry K."/>
            <person name="Lindquist E."/>
            <person name="Hellsten U."/>
            <person name="Deshpande S."/>
            <person name="Wang X."/>
            <person name="Wu X."/>
            <person name="Mitros T."/>
            <person name="Triplett J."/>
            <person name="Yang X."/>
            <person name="Ye C.Y."/>
            <person name="Mauro-Herrera M."/>
            <person name="Wang L."/>
            <person name="Li P."/>
            <person name="Sharma M."/>
            <person name="Sharma R."/>
            <person name="Ronald P.C."/>
            <person name="Panaud O."/>
            <person name="Kellogg E.A."/>
            <person name="Brutnell T.P."/>
            <person name="Doust A.N."/>
            <person name="Tuskan G.A."/>
            <person name="Rokhsar D."/>
            <person name="Devos K.M."/>
        </authorList>
    </citation>
    <scope>NUCLEOTIDE SEQUENCE [LARGE SCALE GENOMIC DNA]</scope>
    <source>
        <strain evidence="1">Yugu1</strain>
    </source>
</reference>
<sequence length="104" mass="11746">MTTIKSIFDAGWNSLEMIEHFTDGSLEEALKVSAAVNSPSVTRLRRHRHRRRPASSLLDLAGRRGEEEGVRGAEGPLCKEKWLSRGVSEKFLPTVLFLQRIWTA</sequence>
<evidence type="ECO:0000313" key="1">
    <source>
        <dbReference type="EMBL" id="RCV05411.1"/>
    </source>
</evidence>